<protein>
    <submittedName>
        <fullName evidence="3">Pesticidal crystal protein cry1Da</fullName>
    </submittedName>
</protein>
<dbReference type="Gene3D" id="1.20.190.10">
    <property type="entry name" value="Pesticidal crystal protein, N-terminal domain"/>
    <property type="match status" value="2"/>
</dbReference>
<dbReference type="PANTHER" id="PTHR37003">
    <property type="entry name" value="ENDOTOXIN_N DOMAIN-CONTAINING PROTEIN-RELATED"/>
    <property type="match status" value="1"/>
</dbReference>
<dbReference type="InterPro" id="IPR005639">
    <property type="entry name" value="Pest_crys_dom_I"/>
</dbReference>
<dbReference type="Gene3D" id="2.100.10.30">
    <property type="entry name" value="Jacalin-like lectin domain"/>
    <property type="match status" value="1"/>
</dbReference>
<evidence type="ECO:0000313" key="3">
    <source>
        <dbReference type="EMBL" id="KGQ09026.1"/>
    </source>
</evidence>
<evidence type="ECO:0000313" key="4">
    <source>
        <dbReference type="Proteomes" id="UP000030106"/>
    </source>
</evidence>
<feature type="domain" description="Pesticidal crystal protein" evidence="2">
    <location>
        <begin position="46"/>
        <end position="209"/>
    </location>
</feature>
<dbReference type="eggNOG" id="ENOG502SWHV">
    <property type="taxonomic scope" value="Eukaryota"/>
</dbReference>
<dbReference type="GO" id="GO:0090729">
    <property type="term" value="F:toxin activity"/>
    <property type="evidence" value="ECO:0007669"/>
    <property type="project" value="InterPro"/>
</dbReference>
<dbReference type="EMBL" id="ANFO01000510">
    <property type="protein sequence ID" value="KGQ09026.1"/>
    <property type="molecule type" value="Genomic_DNA"/>
</dbReference>
<organism evidence="3 4">
    <name type="scientific">Beauveria bassiana D1-5</name>
    <dbReference type="NCBI Taxonomy" id="1245745"/>
    <lineage>
        <taxon>Eukaryota</taxon>
        <taxon>Fungi</taxon>
        <taxon>Dikarya</taxon>
        <taxon>Ascomycota</taxon>
        <taxon>Pezizomycotina</taxon>
        <taxon>Sordariomycetes</taxon>
        <taxon>Hypocreomycetidae</taxon>
        <taxon>Hypocreales</taxon>
        <taxon>Cordycipitaceae</taxon>
        <taxon>Beauveria</taxon>
    </lineage>
</organism>
<reference evidence="3 4" key="1">
    <citation type="submission" date="2012-10" db="EMBL/GenBank/DDBJ databases">
        <title>Genome sequencing and analysis of entomopathogenic fungi Beauveria bassiana D1-5.</title>
        <authorList>
            <person name="Li Q."/>
            <person name="Wang L."/>
            <person name="Zhang Z."/>
            <person name="Wang Q."/>
            <person name="Ren J."/>
            <person name="Wang M."/>
            <person name="Xu W."/>
            <person name="Wang J."/>
            <person name="Lu Y."/>
            <person name="Du Q."/>
            <person name="Sun Z."/>
        </authorList>
    </citation>
    <scope>NUCLEOTIDE SEQUENCE [LARGE SCALE GENOMIC DNA]</scope>
    <source>
        <strain evidence="3 4">D1-5</strain>
    </source>
</reference>
<name>A0A0A2VM92_BEABA</name>
<feature type="domain" description="Jacalin-type lectin" evidence="1">
    <location>
        <begin position="375"/>
        <end position="466"/>
    </location>
</feature>
<dbReference type="InterPro" id="IPR001229">
    <property type="entry name" value="Jacalin-like_lectin_dom"/>
</dbReference>
<dbReference type="PANTHER" id="PTHR37003:SF2">
    <property type="entry name" value="PESTICIDAL CRYSTAL PROTEIN N-TERMINAL DOMAIN-CONTAINING PROTEIN"/>
    <property type="match status" value="1"/>
</dbReference>
<dbReference type="InterPro" id="IPR036716">
    <property type="entry name" value="Pest_crys_N_sf"/>
</dbReference>
<dbReference type="AlphaFoldDB" id="A0A0A2VM92"/>
<evidence type="ECO:0000259" key="1">
    <source>
        <dbReference type="Pfam" id="PF01419"/>
    </source>
</evidence>
<accession>A0A0A2VM92</accession>
<evidence type="ECO:0000259" key="2">
    <source>
        <dbReference type="Pfam" id="PF03945"/>
    </source>
</evidence>
<comment type="caution">
    <text evidence="3">The sequence shown here is derived from an EMBL/GenBank/DDBJ whole genome shotgun (WGS) entry which is preliminary data.</text>
</comment>
<sequence length="500" mass="54939">MSDLKFDDEAALKLAGAAFDAAKGGVSISASDGNAIYSYLFSVFALGVGLIPGAGPLLASMCGLVGAIVFPTKEDPNAVWNSVRPRIEALIGEKLKDSQVKLLHQKVKGFADNMKAFTRVFNDFDKAEGDNKARQGETLRIHHTAFLAVLRAGIPEFQGEDYAVAALPLFTQAANMHLTLLADGVRNGETWGFTQDYISHSLQQEFDELTMSSSKRVRALRSRDETSQADALKECIAAGEAAGWDQVLLDTWREALETLSKPTALTKRATLTYTGYVKEYYQKGRGLVKPYTAKWYSGDRGAAEALHFNALSDYDAEMIKHVLTYAEFWPYLAGKKMPDSAKLALDREIFSGPYGRYTKNAPWNIKTPPPIKPRQANITAIKTRHWDGIDALQVQYGGQWGHLFGDAQGGVEAMANLAFDEYIQSIDAQYGQKLGKLTFFSNKDKTYGTYGKGVNAGNHTRVKHEGFGLSSMTITNWEKSIPPGTEGIIFGFRPLLATRG</sequence>
<dbReference type="InterPro" id="IPR038979">
    <property type="entry name" value="Pest_crys"/>
</dbReference>
<gene>
    <name evidence="3" type="ORF">BBAD15_g5624</name>
</gene>
<dbReference type="Proteomes" id="UP000030106">
    <property type="component" value="Unassembled WGS sequence"/>
</dbReference>
<dbReference type="HOGENOM" id="CLU_042073_0_0_1"/>
<dbReference type="Pfam" id="PF03945">
    <property type="entry name" value="Endotoxin_N"/>
    <property type="match status" value="1"/>
</dbReference>
<proteinExistence type="predicted"/>
<dbReference type="InterPro" id="IPR036404">
    <property type="entry name" value="Jacalin-like_lectin_dom_sf"/>
</dbReference>
<dbReference type="OrthoDB" id="4866405at2759"/>
<dbReference type="SUPFAM" id="SSF56849">
    <property type="entry name" value="delta-Endotoxin (insectocide), N-terminal domain"/>
    <property type="match status" value="1"/>
</dbReference>
<dbReference type="SUPFAM" id="SSF51101">
    <property type="entry name" value="Mannose-binding lectins"/>
    <property type="match status" value="1"/>
</dbReference>
<dbReference type="GO" id="GO:0001907">
    <property type="term" value="P:symbiont-mediated killing of host cell"/>
    <property type="evidence" value="ECO:0007669"/>
    <property type="project" value="InterPro"/>
</dbReference>
<dbReference type="Pfam" id="PF01419">
    <property type="entry name" value="Jacalin"/>
    <property type="match status" value="1"/>
</dbReference>